<accession>A0AAV9IUW3</accession>
<feature type="region of interest" description="Disordered" evidence="1">
    <location>
        <begin position="102"/>
        <end position="151"/>
    </location>
</feature>
<protein>
    <submittedName>
        <fullName evidence="3">Uncharacterized protein</fullName>
    </submittedName>
</protein>
<gene>
    <name evidence="3" type="ORF">CDCA_CDCA07G2157</name>
</gene>
<keyword evidence="4" id="KW-1185">Reference proteome</keyword>
<dbReference type="AlphaFoldDB" id="A0AAV9IUW3"/>
<sequence length="365" mass="41254">MSRQILAFSTLLWTALSGARIRRLAVAVSAFLSSKELSATALPPAALVREPRWRRRGRVPTERRGRRPALGHRVVMETTAEWSVAAILPAAILTTPSATLAERLPQGAPSPDRNEIRNTPAAPTDITESALSAADDAAASTRTARQRASDQRLGELMRRRWQEPAFRERVLRGRREASAVRRQASQMQHRWQDPAFRERMSRARRGRPAWNRGIPRPEHVRERIRAGIQGRVRSEHTRLKISAARTCRAPSPIAPNGVALPSEMGTRNAYAHWRTQFLALVADLQLWSDSFYAEFGRRPRRSDLQSVLPGESTPRWPVGLRRAMQHMTPTLAFKCQRFLEVRQMLSVYDAELCKKGDQVIVIDPP</sequence>
<evidence type="ECO:0000256" key="1">
    <source>
        <dbReference type="SAM" id="MobiDB-lite"/>
    </source>
</evidence>
<name>A0AAV9IUW3_CYACA</name>
<feature type="compositionally biased region" description="Low complexity" evidence="1">
    <location>
        <begin position="127"/>
        <end position="143"/>
    </location>
</feature>
<organism evidence="3 4">
    <name type="scientific">Cyanidium caldarium</name>
    <name type="common">Red alga</name>
    <dbReference type="NCBI Taxonomy" id="2771"/>
    <lineage>
        <taxon>Eukaryota</taxon>
        <taxon>Rhodophyta</taxon>
        <taxon>Bangiophyceae</taxon>
        <taxon>Cyanidiales</taxon>
        <taxon>Cyanidiaceae</taxon>
        <taxon>Cyanidium</taxon>
    </lineage>
</organism>
<keyword evidence="2" id="KW-0732">Signal</keyword>
<feature type="signal peptide" evidence="2">
    <location>
        <begin position="1"/>
        <end position="18"/>
    </location>
</feature>
<feature type="chain" id="PRO_5043530088" evidence="2">
    <location>
        <begin position="19"/>
        <end position="365"/>
    </location>
</feature>
<dbReference type="Proteomes" id="UP001301350">
    <property type="component" value="Unassembled WGS sequence"/>
</dbReference>
<evidence type="ECO:0000313" key="4">
    <source>
        <dbReference type="Proteomes" id="UP001301350"/>
    </source>
</evidence>
<evidence type="ECO:0000256" key="2">
    <source>
        <dbReference type="SAM" id="SignalP"/>
    </source>
</evidence>
<dbReference type="EMBL" id="JANCYW010000007">
    <property type="protein sequence ID" value="KAK4536132.1"/>
    <property type="molecule type" value="Genomic_DNA"/>
</dbReference>
<reference evidence="3 4" key="1">
    <citation type="submission" date="2022-07" db="EMBL/GenBank/DDBJ databases">
        <title>Genome-wide signatures of adaptation to extreme environments.</title>
        <authorList>
            <person name="Cho C.H."/>
            <person name="Yoon H.S."/>
        </authorList>
    </citation>
    <scope>NUCLEOTIDE SEQUENCE [LARGE SCALE GENOMIC DNA]</scope>
    <source>
        <strain evidence="3 4">DBV 063 E5</strain>
    </source>
</reference>
<proteinExistence type="predicted"/>
<evidence type="ECO:0000313" key="3">
    <source>
        <dbReference type="EMBL" id="KAK4536132.1"/>
    </source>
</evidence>
<comment type="caution">
    <text evidence="3">The sequence shown here is derived from an EMBL/GenBank/DDBJ whole genome shotgun (WGS) entry which is preliminary data.</text>
</comment>